<dbReference type="AlphaFoldDB" id="A0A1W2C492"/>
<dbReference type="Pfam" id="PF07676">
    <property type="entry name" value="PD40"/>
    <property type="match status" value="1"/>
</dbReference>
<dbReference type="RefSeq" id="WP_084352930.1">
    <property type="nucleotide sequence ID" value="NZ_FWYD01000006.1"/>
</dbReference>
<accession>A0A1W2C492</accession>
<organism evidence="2 3">
    <name type="scientific">Primorskyibacter flagellatus</name>
    <dbReference type="NCBI Taxonomy" id="1387277"/>
    <lineage>
        <taxon>Bacteria</taxon>
        <taxon>Pseudomonadati</taxon>
        <taxon>Pseudomonadota</taxon>
        <taxon>Alphaproteobacteria</taxon>
        <taxon>Rhodobacterales</taxon>
        <taxon>Roseobacteraceae</taxon>
        <taxon>Primorskyibacter</taxon>
    </lineage>
</organism>
<dbReference type="PANTHER" id="PTHR36842:SF1">
    <property type="entry name" value="PROTEIN TOLB"/>
    <property type="match status" value="1"/>
</dbReference>
<evidence type="ECO:0000313" key="3">
    <source>
        <dbReference type="Proteomes" id="UP000192330"/>
    </source>
</evidence>
<dbReference type="Gene3D" id="2.120.10.30">
    <property type="entry name" value="TolB, C-terminal domain"/>
    <property type="match status" value="1"/>
</dbReference>
<keyword evidence="3" id="KW-1185">Reference proteome</keyword>
<evidence type="ECO:0000256" key="1">
    <source>
        <dbReference type="ARBA" id="ARBA00009820"/>
    </source>
</evidence>
<dbReference type="InterPro" id="IPR011659">
    <property type="entry name" value="WD40"/>
</dbReference>
<dbReference type="PANTHER" id="PTHR36842">
    <property type="entry name" value="PROTEIN TOLB HOMOLOG"/>
    <property type="match status" value="1"/>
</dbReference>
<proteinExistence type="inferred from homology"/>
<protein>
    <submittedName>
        <fullName evidence="2">WD40-like Beta Propeller Repeat</fullName>
    </submittedName>
</protein>
<dbReference type="SUPFAM" id="SSF82171">
    <property type="entry name" value="DPP6 N-terminal domain-like"/>
    <property type="match status" value="1"/>
</dbReference>
<name>A0A1W2C492_9RHOB</name>
<sequence>MVSYLEIFDLATGDSSTLFKTARHIEAPNWTPSGADLIVNGDGKLFRVPIHAPDLLMIDTGLHASLNNDHGISPDGQTLVICDKTLTPHSCIYTMPAGGGLPTRITDKTPSWWHGWSPAGERLAYTVVRDGEFGIATIPVSGGSEALLIRSPHHYDGPDYTPDGQWIWFNSDRGGSMDLWRMRIDGTEPEQMTDDAAVNWFPHPSPDGGHVLYLAYPEGTEGHPPDREVSLRLIDLDSRKTCILTTLWGGQGTLNVPCWSPDSQRFAYMRYARP</sequence>
<dbReference type="Proteomes" id="UP000192330">
    <property type="component" value="Unassembled WGS sequence"/>
</dbReference>
<dbReference type="STRING" id="1387277.SAMN06295998_10624"/>
<dbReference type="OrthoDB" id="9812921at2"/>
<evidence type="ECO:0000313" key="2">
    <source>
        <dbReference type="EMBL" id="SMC80067.1"/>
    </source>
</evidence>
<comment type="similarity">
    <text evidence="1">Belongs to the TolB family.</text>
</comment>
<dbReference type="EMBL" id="FWYD01000006">
    <property type="protein sequence ID" value="SMC80067.1"/>
    <property type="molecule type" value="Genomic_DNA"/>
</dbReference>
<dbReference type="InterPro" id="IPR011042">
    <property type="entry name" value="6-blade_b-propeller_TolB-like"/>
</dbReference>
<gene>
    <name evidence="2" type="ORF">SAMN06295998_10624</name>
</gene>
<reference evidence="2 3" key="1">
    <citation type="submission" date="2017-04" db="EMBL/GenBank/DDBJ databases">
        <authorList>
            <person name="Afonso C.L."/>
            <person name="Miller P.J."/>
            <person name="Scott M.A."/>
            <person name="Spackman E."/>
            <person name="Goraichik I."/>
            <person name="Dimitrov K.M."/>
            <person name="Suarez D.L."/>
            <person name="Swayne D.E."/>
        </authorList>
    </citation>
    <scope>NUCLEOTIDE SEQUENCE [LARGE SCALE GENOMIC DNA]</scope>
    <source>
        <strain evidence="2 3">CGMCC 1.12644</strain>
    </source>
</reference>